<dbReference type="AlphaFoldDB" id="X1CTA1"/>
<dbReference type="InterPro" id="IPR008995">
    <property type="entry name" value="Mo/tungstate-bd_C_term_dom"/>
</dbReference>
<proteinExistence type="predicted"/>
<organism evidence="1">
    <name type="scientific">marine sediment metagenome</name>
    <dbReference type="NCBI Taxonomy" id="412755"/>
    <lineage>
        <taxon>unclassified sequences</taxon>
        <taxon>metagenomes</taxon>
        <taxon>ecological metagenomes</taxon>
    </lineage>
</organism>
<evidence type="ECO:0000313" key="1">
    <source>
        <dbReference type="EMBL" id="GAG99333.1"/>
    </source>
</evidence>
<protein>
    <recommendedName>
        <fullName evidence="2">Transport-associated OB type 2 domain-containing protein</fullName>
    </recommendedName>
</protein>
<sequence>VLANPDLNVRFGDTVHMHLNTNKVQFFDPETEKSLLWN</sequence>
<gene>
    <name evidence="1" type="ORF">S01H4_39436</name>
</gene>
<reference evidence="1" key="1">
    <citation type="journal article" date="2014" name="Front. Microbiol.">
        <title>High frequency of phylogenetically diverse reductive dehalogenase-homologous genes in deep subseafloor sedimentary metagenomes.</title>
        <authorList>
            <person name="Kawai M."/>
            <person name="Futagami T."/>
            <person name="Toyoda A."/>
            <person name="Takaki Y."/>
            <person name="Nishi S."/>
            <person name="Hori S."/>
            <person name="Arai W."/>
            <person name="Tsubouchi T."/>
            <person name="Morono Y."/>
            <person name="Uchiyama I."/>
            <person name="Ito T."/>
            <person name="Fujiyama A."/>
            <person name="Inagaki F."/>
            <person name="Takami H."/>
        </authorList>
    </citation>
    <scope>NUCLEOTIDE SEQUENCE</scope>
    <source>
        <strain evidence="1">Expedition CK06-06</strain>
    </source>
</reference>
<name>X1CTA1_9ZZZZ</name>
<dbReference type="SUPFAM" id="SSF50331">
    <property type="entry name" value="MOP-like"/>
    <property type="match status" value="1"/>
</dbReference>
<dbReference type="EMBL" id="BART01021361">
    <property type="protein sequence ID" value="GAG99333.1"/>
    <property type="molecule type" value="Genomic_DNA"/>
</dbReference>
<comment type="caution">
    <text evidence="1">The sequence shown here is derived from an EMBL/GenBank/DDBJ whole genome shotgun (WGS) entry which is preliminary data.</text>
</comment>
<accession>X1CTA1</accession>
<evidence type="ECO:0008006" key="2">
    <source>
        <dbReference type="Google" id="ProtNLM"/>
    </source>
</evidence>
<feature type="non-terminal residue" evidence="1">
    <location>
        <position position="1"/>
    </location>
</feature>